<gene>
    <name evidence="1" type="ORF">K488DRAFT_79674</name>
</gene>
<protein>
    <submittedName>
        <fullName evidence="1">Thaumatin</fullName>
    </submittedName>
</protein>
<evidence type="ECO:0000313" key="2">
    <source>
        <dbReference type="Proteomes" id="UP000814128"/>
    </source>
</evidence>
<comment type="caution">
    <text evidence="1">The sequence shown here is derived from an EMBL/GenBank/DDBJ whole genome shotgun (WGS) entry which is preliminary data.</text>
</comment>
<evidence type="ECO:0000313" key="1">
    <source>
        <dbReference type="EMBL" id="KAI0030381.1"/>
    </source>
</evidence>
<reference evidence="1" key="2">
    <citation type="journal article" date="2022" name="New Phytol.">
        <title>Evolutionary transition to the ectomycorrhizal habit in the genomes of a hyperdiverse lineage of mushroom-forming fungi.</title>
        <authorList>
            <person name="Looney B."/>
            <person name="Miyauchi S."/>
            <person name="Morin E."/>
            <person name="Drula E."/>
            <person name="Courty P.E."/>
            <person name="Kohler A."/>
            <person name="Kuo A."/>
            <person name="LaButti K."/>
            <person name="Pangilinan J."/>
            <person name="Lipzen A."/>
            <person name="Riley R."/>
            <person name="Andreopoulos W."/>
            <person name="He G."/>
            <person name="Johnson J."/>
            <person name="Nolan M."/>
            <person name="Tritt A."/>
            <person name="Barry K.W."/>
            <person name="Grigoriev I.V."/>
            <person name="Nagy L.G."/>
            <person name="Hibbett D."/>
            <person name="Henrissat B."/>
            <person name="Matheny P.B."/>
            <person name="Labbe J."/>
            <person name="Martin F.M."/>
        </authorList>
    </citation>
    <scope>NUCLEOTIDE SEQUENCE</scope>
    <source>
        <strain evidence="1">EC-137</strain>
    </source>
</reference>
<accession>A0ACB8QGF1</accession>
<dbReference type="Proteomes" id="UP000814128">
    <property type="component" value="Unassembled WGS sequence"/>
</dbReference>
<reference evidence="1" key="1">
    <citation type="submission" date="2021-02" db="EMBL/GenBank/DDBJ databases">
        <authorList>
            <consortium name="DOE Joint Genome Institute"/>
            <person name="Ahrendt S."/>
            <person name="Looney B.P."/>
            <person name="Miyauchi S."/>
            <person name="Morin E."/>
            <person name="Drula E."/>
            <person name="Courty P.E."/>
            <person name="Chicoki N."/>
            <person name="Fauchery L."/>
            <person name="Kohler A."/>
            <person name="Kuo A."/>
            <person name="Labutti K."/>
            <person name="Pangilinan J."/>
            <person name="Lipzen A."/>
            <person name="Riley R."/>
            <person name="Andreopoulos W."/>
            <person name="He G."/>
            <person name="Johnson J."/>
            <person name="Barry K.W."/>
            <person name="Grigoriev I.V."/>
            <person name="Nagy L."/>
            <person name="Hibbett D."/>
            <person name="Henrissat B."/>
            <person name="Matheny P.B."/>
            <person name="Labbe J."/>
            <person name="Martin F."/>
        </authorList>
    </citation>
    <scope>NUCLEOTIDE SEQUENCE</scope>
    <source>
        <strain evidence="1">EC-137</strain>
    </source>
</reference>
<proteinExistence type="predicted"/>
<keyword evidence="2" id="KW-1185">Reference proteome</keyword>
<organism evidence="1 2">
    <name type="scientific">Vararia minispora EC-137</name>
    <dbReference type="NCBI Taxonomy" id="1314806"/>
    <lineage>
        <taxon>Eukaryota</taxon>
        <taxon>Fungi</taxon>
        <taxon>Dikarya</taxon>
        <taxon>Basidiomycota</taxon>
        <taxon>Agaricomycotina</taxon>
        <taxon>Agaricomycetes</taxon>
        <taxon>Russulales</taxon>
        <taxon>Lachnocladiaceae</taxon>
        <taxon>Vararia</taxon>
    </lineage>
</organism>
<name>A0ACB8QGF1_9AGAM</name>
<sequence length="242" mass="24877">MMKQSIVFLTPFVTLATVVTADRTITVRNQCSSTIWPALFTDPNAGSAVPSQATGWEMASGTSVSFTVSNNWTAGRVWPRTGCDFSTSQDASSCATGGCSGGLECTDGTAAAPVTLAEFTLSSSLSDFYDVSLVNGFNVPVGITNTIGCAVSNCPVNLNANCPAKLQKKDATGNVVGSDSPSCCTGSFSTAATCPATGVPDYAFFKNNCPNSVVFPYDNSGGVPLLVCPGSQGADYIITFCP</sequence>
<dbReference type="EMBL" id="MU273625">
    <property type="protein sequence ID" value="KAI0030381.1"/>
    <property type="molecule type" value="Genomic_DNA"/>
</dbReference>